<dbReference type="Proteomes" id="UP000265618">
    <property type="component" value="Unassembled WGS sequence"/>
</dbReference>
<comment type="caution">
    <text evidence="2">The sequence shown here is derived from an EMBL/GenBank/DDBJ whole genome shotgun (WGS) entry which is preliminary data.</text>
</comment>
<accession>A0A9K3CY71</accession>
<dbReference type="AlphaFoldDB" id="A0A9K3CY71"/>
<proteinExistence type="predicted"/>
<keyword evidence="3" id="KW-1185">Reference proteome</keyword>
<evidence type="ECO:0000313" key="2">
    <source>
        <dbReference type="EMBL" id="GIQ85509.1"/>
    </source>
</evidence>
<evidence type="ECO:0000256" key="1">
    <source>
        <dbReference type="SAM" id="Coils"/>
    </source>
</evidence>
<keyword evidence="1" id="KW-0175">Coiled coil</keyword>
<gene>
    <name evidence="2" type="ORF">KIPB_007184</name>
</gene>
<sequence>MASESRVSSLERTLQQLKSQASELIRSVNEIHVVADRQEEQVTELRQMLLREKDEALLRSERISALE</sequence>
<name>A0A9K3CY71_9EUKA</name>
<dbReference type="EMBL" id="BDIP01001979">
    <property type="protein sequence ID" value="GIQ85509.1"/>
    <property type="molecule type" value="Genomic_DNA"/>
</dbReference>
<protein>
    <submittedName>
        <fullName evidence="2">Uncharacterized protein</fullName>
    </submittedName>
</protein>
<evidence type="ECO:0000313" key="3">
    <source>
        <dbReference type="Proteomes" id="UP000265618"/>
    </source>
</evidence>
<feature type="coiled-coil region" evidence="1">
    <location>
        <begin position="7"/>
        <end position="55"/>
    </location>
</feature>
<reference evidence="2 3" key="1">
    <citation type="journal article" date="2018" name="PLoS ONE">
        <title>The draft genome of Kipferlia bialata reveals reductive genome evolution in fornicate parasites.</title>
        <authorList>
            <person name="Tanifuji G."/>
            <person name="Takabayashi S."/>
            <person name="Kume K."/>
            <person name="Takagi M."/>
            <person name="Nakayama T."/>
            <person name="Kamikawa R."/>
            <person name="Inagaki Y."/>
            <person name="Hashimoto T."/>
        </authorList>
    </citation>
    <scope>NUCLEOTIDE SEQUENCE [LARGE SCALE GENOMIC DNA]</scope>
    <source>
        <strain evidence="2">NY0173</strain>
    </source>
</reference>
<organism evidence="2 3">
    <name type="scientific">Kipferlia bialata</name>
    <dbReference type="NCBI Taxonomy" id="797122"/>
    <lineage>
        <taxon>Eukaryota</taxon>
        <taxon>Metamonada</taxon>
        <taxon>Carpediemonas-like organisms</taxon>
        <taxon>Kipferlia</taxon>
    </lineage>
</organism>
<feature type="non-terminal residue" evidence="2">
    <location>
        <position position="1"/>
    </location>
</feature>